<name>A0ABS9L4B0_9MICC</name>
<gene>
    <name evidence="10" type="ORF">LVY72_05300</name>
</gene>
<feature type="domain" description="Acyl-CoA dehydrogenase/oxidase C-terminal" evidence="7">
    <location>
        <begin position="248"/>
        <end position="393"/>
    </location>
</feature>
<comment type="cofactor">
    <cofactor evidence="1 5">
        <name>FAD</name>
        <dbReference type="ChEBI" id="CHEBI:57692"/>
    </cofactor>
</comment>
<evidence type="ECO:0000259" key="7">
    <source>
        <dbReference type="Pfam" id="PF00441"/>
    </source>
</evidence>
<dbReference type="Gene3D" id="1.20.140.10">
    <property type="entry name" value="Butyryl-CoA Dehydrogenase, subunit A, domain 3"/>
    <property type="match status" value="1"/>
</dbReference>
<dbReference type="InterPro" id="IPR013786">
    <property type="entry name" value="AcylCoA_DH/ox_N"/>
</dbReference>
<evidence type="ECO:0000256" key="4">
    <source>
        <dbReference type="ARBA" id="ARBA00022827"/>
    </source>
</evidence>
<comment type="caution">
    <text evidence="10">The sequence shown here is derived from an EMBL/GenBank/DDBJ whole genome shotgun (WGS) entry which is preliminary data.</text>
</comment>
<dbReference type="InterPro" id="IPR009075">
    <property type="entry name" value="AcylCo_DH/oxidase_C"/>
</dbReference>
<dbReference type="InterPro" id="IPR046373">
    <property type="entry name" value="Acyl-CoA_Oxase/DH_mid-dom_sf"/>
</dbReference>
<evidence type="ECO:0000313" key="11">
    <source>
        <dbReference type="Proteomes" id="UP001165368"/>
    </source>
</evidence>
<dbReference type="InterPro" id="IPR009100">
    <property type="entry name" value="AcylCoA_DH/oxidase_NM_dom_sf"/>
</dbReference>
<evidence type="ECO:0000259" key="8">
    <source>
        <dbReference type="Pfam" id="PF02770"/>
    </source>
</evidence>
<evidence type="ECO:0000256" key="3">
    <source>
        <dbReference type="ARBA" id="ARBA00022630"/>
    </source>
</evidence>
<feature type="compositionally biased region" description="Basic and acidic residues" evidence="6">
    <location>
        <begin position="1"/>
        <end position="11"/>
    </location>
</feature>
<evidence type="ECO:0000256" key="1">
    <source>
        <dbReference type="ARBA" id="ARBA00001974"/>
    </source>
</evidence>
<dbReference type="SUPFAM" id="SSF47203">
    <property type="entry name" value="Acyl-CoA dehydrogenase C-terminal domain-like"/>
    <property type="match status" value="1"/>
</dbReference>
<keyword evidence="4 5" id="KW-0274">FAD</keyword>
<sequence length="393" mass="42947">MSIETPVDREGISQGLLHHSPFTEEEDEFRELVRTFLDREIEPIYQGLATDSESRHKVWKQAGEAGILGATVPETYDGLGMSPIVNMILSQEMARSHCYGTVGSLFCTDLATGILLDGGSPELIREWAPKIMAGEAIQAMAATEPEAGSDLLAMRTTATPDGDDFIISGEKTFITNGDIADIVYVVAKTDPAARGKSMTMFLVDPNAPGVTRGKLKTMGFPAGNTAELHFDNVRVPASHVLGGLGGAMRLLMHSLAFDRLQISARALGQAELAFDMTLQYAKDRRLFGQNLFDFQNTKFQLASLKTEIEVGRAFLHEMVRKVRSGTNTDTEAAMTKLWVCEMSGRVLDGCIQLFGGMGFSDEMPISRIYTSNRVLRIYGGTSETMKQSIARAL</sequence>
<proteinExistence type="inferred from homology"/>
<dbReference type="PANTHER" id="PTHR43884:SF12">
    <property type="entry name" value="ISOVALERYL-COA DEHYDROGENASE, MITOCHONDRIAL-RELATED"/>
    <property type="match status" value="1"/>
</dbReference>
<dbReference type="InterPro" id="IPR037069">
    <property type="entry name" value="AcylCoA_DH/ox_N_sf"/>
</dbReference>
<dbReference type="Proteomes" id="UP001165368">
    <property type="component" value="Unassembled WGS sequence"/>
</dbReference>
<comment type="similarity">
    <text evidence="2 5">Belongs to the acyl-CoA dehydrogenase family.</text>
</comment>
<keyword evidence="5" id="KW-0560">Oxidoreductase</keyword>
<dbReference type="Pfam" id="PF00441">
    <property type="entry name" value="Acyl-CoA_dh_1"/>
    <property type="match status" value="1"/>
</dbReference>
<feature type="region of interest" description="Disordered" evidence="6">
    <location>
        <begin position="1"/>
        <end position="20"/>
    </location>
</feature>
<evidence type="ECO:0000256" key="6">
    <source>
        <dbReference type="SAM" id="MobiDB-lite"/>
    </source>
</evidence>
<dbReference type="Pfam" id="PF02770">
    <property type="entry name" value="Acyl-CoA_dh_M"/>
    <property type="match status" value="1"/>
</dbReference>
<evidence type="ECO:0000256" key="2">
    <source>
        <dbReference type="ARBA" id="ARBA00009347"/>
    </source>
</evidence>
<evidence type="ECO:0000313" key="10">
    <source>
        <dbReference type="EMBL" id="MCG2621329.1"/>
    </source>
</evidence>
<dbReference type="RefSeq" id="WP_237818433.1">
    <property type="nucleotide sequence ID" value="NZ_JAKLTQ010000002.1"/>
</dbReference>
<keyword evidence="11" id="KW-1185">Reference proteome</keyword>
<dbReference type="SUPFAM" id="SSF56645">
    <property type="entry name" value="Acyl-CoA dehydrogenase NM domain-like"/>
    <property type="match status" value="1"/>
</dbReference>
<keyword evidence="3 5" id="KW-0285">Flavoprotein</keyword>
<feature type="domain" description="Acyl-CoA oxidase/dehydrogenase middle" evidence="8">
    <location>
        <begin position="139"/>
        <end position="233"/>
    </location>
</feature>
<feature type="domain" description="Acyl-CoA dehydrogenase/oxidase N-terminal" evidence="9">
    <location>
        <begin position="23"/>
        <end position="135"/>
    </location>
</feature>
<protein>
    <submittedName>
        <fullName evidence="10">Acyl-CoA dehydrogenase family protein</fullName>
    </submittedName>
</protein>
<dbReference type="EMBL" id="JAKLTQ010000002">
    <property type="protein sequence ID" value="MCG2621329.1"/>
    <property type="molecule type" value="Genomic_DNA"/>
</dbReference>
<dbReference type="Gene3D" id="2.40.110.10">
    <property type="entry name" value="Butyryl-CoA Dehydrogenase, subunit A, domain 2"/>
    <property type="match status" value="1"/>
</dbReference>
<organism evidence="10 11">
    <name type="scientific">Arthrobacter hankyongi</name>
    <dbReference type="NCBI Taxonomy" id="2904801"/>
    <lineage>
        <taxon>Bacteria</taxon>
        <taxon>Bacillati</taxon>
        <taxon>Actinomycetota</taxon>
        <taxon>Actinomycetes</taxon>
        <taxon>Micrococcales</taxon>
        <taxon>Micrococcaceae</taxon>
        <taxon>Arthrobacter</taxon>
    </lineage>
</organism>
<dbReference type="InterPro" id="IPR006091">
    <property type="entry name" value="Acyl-CoA_Oxase/DH_mid-dom"/>
</dbReference>
<accession>A0ABS9L4B0</accession>
<dbReference type="Pfam" id="PF02771">
    <property type="entry name" value="Acyl-CoA_dh_N"/>
    <property type="match status" value="1"/>
</dbReference>
<dbReference type="PANTHER" id="PTHR43884">
    <property type="entry name" value="ACYL-COA DEHYDROGENASE"/>
    <property type="match status" value="1"/>
</dbReference>
<reference evidence="10" key="1">
    <citation type="submission" date="2022-01" db="EMBL/GenBank/DDBJ databases">
        <authorList>
            <person name="Jo J.-H."/>
            <person name="Im W.-T."/>
        </authorList>
    </citation>
    <scope>NUCLEOTIDE SEQUENCE</scope>
    <source>
        <strain evidence="10">I2-34</strain>
    </source>
</reference>
<dbReference type="Gene3D" id="1.10.540.10">
    <property type="entry name" value="Acyl-CoA dehydrogenase/oxidase, N-terminal domain"/>
    <property type="match status" value="1"/>
</dbReference>
<evidence type="ECO:0000259" key="9">
    <source>
        <dbReference type="Pfam" id="PF02771"/>
    </source>
</evidence>
<evidence type="ECO:0000256" key="5">
    <source>
        <dbReference type="RuleBase" id="RU362125"/>
    </source>
</evidence>
<dbReference type="InterPro" id="IPR036250">
    <property type="entry name" value="AcylCo_DH-like_C"/>
</dbReference>